<dbReference type="Gene3D" id="2.60.40.420">
    <property type="entry name" value="Cupredoxins - blue copper proteins"/>
    <property type="match status" value="1"/>
</dbReference>
<dbReference type="PROSITE" id="PS51318">
    <property type="entry name" value="TAT"/>
    <property type="match status" value="1"/>
</dbReference>
<dbReference type="Proteomes" id="UP000234505">
    <property type="component" value="Unassembled WGS sequence"/>
</dbReference>
<sequence length="136" mass="14746">MLLKTSRRTFLKGLTLSGVAGSLGVWSFNARSSLSLPVAASLQGTQFDLTIGETAVNITGSERQAKTINGGLPGPVLRWKEGDTITLKVKNRLNEQTSIHWHGIILPANMDGVPGLSFMGIEPDDTYVYTFKVKQN</sequence>
<gene>
    <name evidence="6" type="ORF">CWN50_37790</name>
</gene>
<dbReference type="InterPro" id="IPR011707">
    <property type="entry name" value="Cu-oxidase-like_N"/>
</dbReference>
<comment type="caution">
    <text evidence="6">The sequence shown here is derived from an EMBL/GenBank/DDBJ whole genome shotgun (WGS) entry which is preliminary data.</text>
</comment>
<proteinExistence type="predicted"/>
<keyword evidence="4" id="KW-0186">Copper</keyword>
<dbReference type="InterPro" id="IPR008972">
    <property type="entry name" value="Cupredoxin"/>
</dbReference>
<dbReference type="GO" id="GO:0016491">
    <property type="term" value="F:oxidoreductase activity"/>
    <property type="evidence" value="ECO:0007669"/>
    <property type="project" value="UniProtKB-KW"/>
</dbReference>
<feature type="domain" description="Plastocyanin-like" evidence="5">
    <location>
        <begin position="52"/>
        <end position="135"/>
    </location>
</feature>
<dbReference type="PANTHER" id="PTHR11709">
    <property type="entry name" value="MULTI-COPPER OXIDASE"/>
    <property type="match status" value="1"/>
</dbReference>
<dbReference type="PANTHER" id="PTHR11709:SF394">
    <property type="entry name" value="FI03373P-RELATED"/>
    <property type="match status" value="1"/>
</dbReference>
<reference evidence="6 7" key="2">
    <citation type="submission" date="2018-01" db="EMBL/GenBank/DDBJ databases">
        <title>Genomic study of Klebsiella pneumoniae.</title>
        <authorList>
            <person name="Yang Y."/>
            <person name="Bicalho R."/>
        </authorList>
    </citation>
    <scope>NUCLEOTIDE SEQUENCE [LARGE SCALE GENOMIC DNA]</scope>
    <source>
        <strain evidence="6 7">A11</strain>
    </source>
</reference>
<evidence type="ECO:0000256" key="2">
    <source>
        <dbReference type="ARBA" id="ARBA00022729"/>
    </source>
</evidence>
<dbReference type="Pfam" id="PF07732">
    <property type="entry name" value="Cu-oxidase_3"/>
    <property type="match status" value="1"/>
</dbReference>
<dbReference type="SUPFAM" id="SSF49503">
    <property type="entry name" value="Cupredoxins"/>
    <property type="match status" value="1"/>
</dbReference>
<organism evidence="6 7">
    <name type="scientific">Klebsiella michiganensis</name>
    <dbReference type="NCBI Taxonomy" id="1134687"/>
    <lineage>
        <taxon>Bacteria</taxon>
        <taxon>Pseudomonadati</taxon>
        <taxon>Pseudomonadota</taxon>
        <taxon>Gammaproteobacteria</taxon>
        <taxon>Enterobacterales</taxon>
        <taxon>Enterobacteriaceae</taxon>
        <taxon>Klebsiella/Raoultella group</taxon>
        <taxon>Klebsiella</taxon>
    </lineage>
</organism>
<keyword evidence="1" id="KW-0479">Metal-binding</keyword>
<dbReference type="InterPro" id="IPR006311">
    <property type="entry name" value="TAT_signal"/>
</dbReference>
<evidence type="ECO:0000256" key="3">
    <source>
        <dbReference type="ARBA" id="ARBA00023002"/>
    </source>
</evidence>
<dbReference type="AlphaFoldDB" id="A0A2J4P6C1"/>
<evidence type="ECO:0000313" key="6">
    <source>
        <dbReference type="EMBL" id="PLL09947.1"/>
    </source>
</evidence>
<name>A0A2J4P6C1_9ENTR</name>
<evidence type="ECO:0000256" key="4">
    <source>
        <dbReference type="ARBA" id="ARBA00023008"/>
    </source>
</evidence>
<evidence type="ECO:0000259" key="5">
    <source>
        <dbReference type="Pfam" id="PF07732"/>
    </source>
</evidence>
<reference evidence="6 7" key="1">
    <citation type="submission" date="2017-11" db="EMBL/GenBank/DDBJ databases">
        <authorList>
            <person name="Han C.G."/>
        </authorList>
    </citation>
    <scope>NUCLEOTIDE SEQUENCE [LARGE SCALE GENOMIC DNA]</scope>
    <source>
        <strain evidence="6 7">A11</strain>
    </source>
</reference>
<dbReference type="EMBL" id="PIDS01002543">
    <property type="protein sequence ID" value="PLL09947.1"/>
    <property type="molecule type" value="Genomic_DNA"/>
</dbReference>
<evidence type="ECO:0000256" key="1">
    <source>
        <dbReference type="ARBA" id="ARBA00022723"/>
    </source>
</evidence>
<protein>
    <submittedName>
        <fullName evidence="6">Copper oxidase</fullName>
    </submittedName>
</protein>
<dbReference type="InterPro" id="IPR019546">
    <property type="entry name" value="TAT_signal_bac_arc"/>
</dbReference>
<keyword evidence="2" id="KW-0732">Signal</keyword>
<evidence type="ECO:0000313" key="7">
    <source>
        <dbReference type="Proteomes" id="UP000234505"/>
    </source>
</evidence>
<keyword evidence="3" id="KW-0560">Oxidoreductase</keyword>
<dbReference type="InterPro" id="IPR045087">
    <property type="entry name" value="Cu-oxidase_fam"/>
</dbReference>
<feature type="non-terminal residue" evidence="6">
    <location>
        <position position="136"/>
    </location>
</feature>
<dbReference type="NCBIfam" id="TIGR01409">
    <property type="entry name" value="TAT_signal_seq"/>
    <property type="match status" value="1"/>
</dbReference>
<accession>A0A2J4P6C1</accession>
<dbReference type="GO" id="GO:0005507">
    <property type="term" value="F:copper ion binding"/>
    <property type="evidence" value="ECO:0007669"/>
    <property type="project" value="InterPro"/>
</dbReference>